<dbReference type="Gene3D" id="2.150.10.10">
    <property type="entry name" value="Serralysin-like metalloprotease, C-terminal"/>
    <property type="match status" value="1"/>
</dbReference>
<feature type="domain" description="Peptidase M10 serralysin C-terminal" evidence="6">
    <location>
        <begin position="238"/>
        <end position="300"/>
    </location>
</feature>
<dbReference type="InterPro" id="IPR011049">
    <property type="entry name" value="Serralysin-like_metalloprot_C"/>
</dbReference>
<feature type="region of interest" description="Disordered" evidence="5">
    <location>
        <begin position="168"/>
        <end position="192"/>
    </location>
</feature>
<dbReference type="Proteomes" id="UP000678513">
    <property type="component" value="Chromosome"/>
</dbReference>
<dbReference type="Pfam" id="PF00353">
    <property type="entry name" value="HemolysinCabind"/>
    <property type="match status" value="1"/>
</dbReference>
<proteinExistence type="predicted"/>
<evidence type="ECO:0000256" key="4">
    <source>
        <dbReference type="ARBA" id="ARBA00022737"/>
    </source>
</evidence>
<evidence type="ECO:0000256" key="5">
    <source>
        <dbReference type="SAM" id="MobiDB-lite"/>
    </source>
</evidence>
<comment type="cofactor">
    <cofactor evidence="1">
        <name>Ca(2+)</name>
        <dbReference type="ChEBI" id="CHEBI:29108"/>
    </cofactor>
</comment>
<dbReference type="EMBL" id="CP072384">
    <property type="protein sequence ID" value="QUC09710.1"/>
    <property type="molecule type" value="Genomic_DNA"/>
</dbReference>
<name>A0ABX7Y8Y8_9ACTN</name>
<accession>A0ABX7Y8Y8</accession>
<sequence length="367" mass="37747">MFYVGPASDNNVFQGNILSGKADRAIVAVESIWDKDSTVSGNGNQLSKHAYAGRDITHPKTKVSVKYAGGRGNLTGVKFVDNVILPTGTPFYVGAEVSKGVASNPLKKGETRKPEEKLIGNITGLNISGNHLAGTGYSEYPSGLAEHKGSLPGVESASINYESKEIGQHHSTVTDQQGGNGNDRFVFDASGDKATDSGGTDTLYTAIDTTIPAGVENLQMLGSGPLKVTGNDEANAITGNSADNTLSGEGGDDILAGGEGANTLTGGAGNDTFVLDGRADGKADTLTDFASGQDKIKLPAATFGYLGDDAFTTGSATTTTRIYQQDGALFFDADGSGGLYQPVAIAKLPAGVQVQAGDLIMEKEPAK</sequence>
<keyword evidence="8" id="KW-1185">Reference proteome</keyword>
<evidence type="ECO:0000256" key="3">
    <source>
        <dbReference type="ARBA" id="ARBA00022525"/>
    </source>
</evidence>
<evidence type="ECO:0000259" key="6">
    <source>
        <dbReference type="Pfam" id="PF08548"/>
    </source>
</evidence>
<evidence type="ECO:0000256" key="1">
    <source>
        <dbReference type="ARBA" id="ARBA00001913"/>
    </source>
</evidence>
<evidence type="ECO:0000256" key="2">
    <source>
        <dbReference type="ARBA" id="ARBA00004613"/>
    </source>
</evidence>
<dbReference type="SUPFAM" id="SSF51120">
    <property type="entry name" value="beta-Roll"/>
    <property type="match status" value="1"/>
</dbReference>
<organism evidence="7 8">
    <name type="scientific">Arachnia rubra</name>
    <dbReference type="NCBI Taxonomy" id="1547448"/>
    <lineage>
        <taxon>Bacteria</taxon>
        <taxon>Bacillati</taxon>
        <taxon>Actinomycetota</taxon>
        <taxon>Actinomycetes</taxon>
        <taxon>Propionibacteriales</taxon>
        <taxon>Propionibacteriaceae</taxon>
        <taxon>Arachnia</taxon>
    </lineage>
</organism>
<comment type="subcellular location">
    <subcellularLocation>
        <location evidence="2">Secreted</location>
    </subcellularLocation>
</comment>
<dbReference type="Pfam" id="PF08548">
    <property type="entry name" value="Peptidase_M10_C"/>
    <property type="match status" value="1"/>
</dbReference>
<keyword evidence="3" id="KW-0964">Secreted</keyword>
<feature type="compositionally biased region" description="Polar residues" evidence="5">
    <location>
        <begin position="238"/>
        <end position="247"/>
    </location>
</feature>
<evidence type="ECO:0000313" key="8">
    <source>
        <dbReference type="Proteomes" id="UP000678513"/>
    </source>
</evidence>
<feature type="region of interest" description="Disordered" evidence="5">
    <location>
        <begin position="238"/>
        <end position="259"/>
    </location>
</feature>
<keyword evidence="4" id="KW-0677">Repeat</keyword>
<reference evidence="7 8" key="1">
    <citation type="submission" date="2021-03" db="EMBL/GenBank/DDBJ databases">
        <title>Human Oral Microbial Genomes.</title>
        <authorList>
            <person name="Johnston C.D."/>
            <person name="Chen T."/>
            <person name="Dewhirst F.E."/>
        </authorList>
    </citation>
    <scope>NUCLEOTIDE SEQUENCE [LARGE SCALE GENOMIC DNA]</scope>
    <source>
        <strain evidence="7 8">DSMZ 100122</strain>
    </source>
</reference>
<dbReference type="PRINTS" id="PR00313">
    <property type="entry name" value="CABNDNGRPT"/>
</dbReference>
<dbReference type="InterPro" id="IPR013858">
    <property type="entry name" value="Peptidase_M10B_C"/>
</dbReference>
<dbReference type="InterPro" id="IPR001343">
    <property type="entry name" value="Hemolysn_Ca-bd"/>
</dbReference>
<gene>
    <name evidence="7" type="ORF">J5A65_11910</name>
</gene>
<evidence type="ECO:0000313" key="7">
    <source>
        <dbReference type="EMBL" id="QUC09710.1"/>
    </source>
</evidence>
<protein>
    <recommendedName>
        <fullName evidence="6">Peptidase M10 serralysin C-terminal domain-containing protein</fullName>
    </recommendedName>
</protein>